<dbReference type="AlphaFoldDB" id="A0A1N7PIH3"/>
<dbReference type="Proteomes" id="UP000185999">
    <property type="component" value="Unassembled WGS sequence"/>
</dbReference>
<organism evidence="1 2">
    <name type="scientific">Neptunomonas antarctica</name>
    <dbReference type="NCBI Taxonomy" id="619304"/>
    <lineage>
        <taxon>Bacteria</taxon>
        <taxon>Pseudomonadati</taxon>
        <taxon>Pseudomonadota</taxon>
        <taxon>Gammaproteobacteria</taxon>
        <taxon>Oceanospirillales</taxon>
        <taxon>Oceanospirillaceae</taxon>
        <taxon>Neptunomonas</taxon>
    </lineage>
</organism>
<dbReference type="STRING" id="619304.SAMN05421760_11529"/>
<evidence type="ECO:0000313" key="2">
    <source>
        <dbReference type="Proteomes" id="UP000185999"/>
    </source>
</evidence>
<evidence type="ECO:0000313" key="1">
    <source>
        <dbReference type="EMBL" id="SIT10310.1"/>
    </source>
</evidence>
<proteinExistence type="predicted"/>
<reference evidence="2" key="1">
    <citation type="submission" date="2017-01" db="EMBL/GenBank/DDBJ databases">
        <authorList>
            <person name="Varghese N."/>
            <person name="Submissions S."/>
        </authorList>
    </citation>
    <scope>NUCLEOTIDE SEQUENCE [LARGE SCALE GENOMIC DNA]</scope>
    <source>
        <strain evidence="2">DSM 22306</strain>
    </source>
</reference>
<protein>
    <submittedName>
        <fullName evidence="1">Uncharacterized protein</fullName>
    </submittedName>
</protein>
<keyword evidence="2" id="KW-1185">Reference proteome</keyword>
<name>A0A1N7PIH3_9GAMM</name>
<sequence>MLQYLAYSMSLAHSTGNRVLRETLSVWDKYDLPQGVPLIFMNTFLVAVDVINETLHEGQKGEPGKVFEHIFSCLLSGRVYCDDDNRRSSIIHLGKKE</sequence>
<accession>A0A1N7PIH3</accession>
<dbReference type="EMBL" id="FTOE01000015">
    <property type="protein sequence ID" value="SIT10310.1"/>
    <property type="molecule type" value="Genomic_DNA"/>
</dbReference>
<gene>
    <name evidence="1" type="ORF">SAMN05421760_11529</name>
</gene>